<evidence type="ECO:0000256" key="4">
    <source>
        <dbReference type="ARBA" id="ARBA00022533"/>
    </source>
</evidence>
<dbReference type="GO" id="GO:0006223">
    <property type="term" value="P:uracil salvage"/>
    <property type="evidence" value="ECO:0007669"/>
    <property type="project" value="InterPro"/>
</dbReference>
<feature type="binding site" evidence="15">
    <location>
        <begin position="131"/>
        <end position="139"/>
    </location>
    <ligand>
        <name>5-phospho-alpha-D-ribose 1-diphosphate</name>
        <dbReference type="ChEBI" id="CHEBI:58017"/>
    </ligand>
</feature>
<feature type="binding site" evidence="15">
    <location>
        <position position="194"/>
    </location>
    <ligand>
        <name>uracil</name>
        <dbReference type="ChEBI" id="CHEBI:17568"/>
    </ligand>
</feature>
<evidence type="ECO:0000256" key="1">
    <source>
        <dbReference type="ARBA" id="ARBA00005180"/>
    </source>
</evidence>
<evidence type="ECO:0000256" key="6">
    <source>
        <dbReference type="ARBA" id="ARBA00022679"/>
    </source>
</evidence>
<dbReference type="Proteomes" id="UP001195196">
    <property type="component" value="Unassembled WGS sequence"/>
</dbReference>
<keyword evidence="7 15" id="KW-0547">Nucleotide-binding</keyword>
<evidence type="ECO:0000256" key="15">
    <source>
        <dbReference type="HAMAP-Rule" id="MF_01218"/>
    </source>
</evidence>
<evidence type="ECO:0000256" key="9">
    <source>
        <dbReference type="ARBA" id="ARBA00023134"/>
    </source>
</evidence>
<dbReference type="Pfam" id="PF14681">
    <property type="entry name" value="UPRTase"/>
    <property type="match status" value="1"/>
</dbReference>
<dbReference type="NCBIfam" id="TIGR01091">
    <property type="entry name" value="upp"/>
    <property type="match status" value="1"/>
</dbReference>
<evidence type="ECO:0000256" key="7">
    <source>
        <dbReference type="ARBA" id="ARBA00022741"/>
    </source>
</evidence>
<dbReference type="InterPro" id="IPR034332">
    <property type="entry name" value="Upp_B"/>
</dbReference>
<proteinExistence type="inferred from homology"/>
<feature type="binding site" evidence="15">
    <location>
        <position position="79"/>
    </location>
    <ligand>
        <name>5-phospho-alpha-D-ribose 1-diphosphate</name>
        <dbReference type="ChEBI" id="CHEBI:58017"/>
    </ligand>
</feature>
<feature type="binding site" evidence="15">
    <location>
        <position position="200"/>
    </location>
    <ligand>
        <name>5-phospho-alpha-D-ribose 1-diphosphate</name>
        <dbReference type="ChEBI" id="CHEBI:58017"/>
    </ligand>
</feature>
<dbReference type="FunFam" id="3.40.50.2020:FF:000003">
    <property type="entry name" value="Uracil phosphoribosyltransferase"/>
    <property type="match status" value="1"/>
</dbReference>
<evidence type="ECO:0000256" key="2">
    <source>
        <dbReference type="ARBA" id="ARBA00009516"/>
    </source>
</evidence>
<dbReference type="InterPro" id="IPR029057">
    <property type="entry name" value="PRTase-like"/>
</dbReference>
<dbReference type="SUPFAM" id="SSF53271">
    <property type="entry name" value="PRTase-like"/>
    <property type="match status" value="1"/>
</dbReference>
<evidence type="ECO:0000259" key="16">
    <source>
        <dbReference type="Pfam" id="PF14681"/>
    </source>
</evidence>
<comment type="caution">
    <text evidence="17">The sequence shown here is derived from an EMBL/GenBank/DDBJ whole genome shotgun (WGS) entry which is preliminary data.</text>
</comment>
<name>A0AAW4G7C5_GORRU</name>
<keyword evidence="8 15" id="KW-0460">Magnesium</keyword>
<keyword evidence="9 15" id="KW-0342">GTP-binding</keyword>
<dbReference type="Gene3D" id="3.40.50.2020">
    <property type="match status" value="1"/>
</dbReference>
<comment type="catalytic activity">
    <reaction evidence="11 15">
        <text>UMP + diphosphate = 5-phospho-alpha-D-ribose 1-diphosphate + uracil</text>
        <dbReference type="Rhea" id="RHEA:13017"/>
        <dbReference type="ChEBI" id="CHEBI:17568"/>
        <dbReference type="ChEBI" id="CHEBI:33019"/>
        <dbReference type="ChEBI" id="CHEBI:57865"/>
        <dbReference type="ChEBI" id="CHEBI:58017"/>
        <dbReference type="EC" id="2.4.2.9"/>
    </reaction>
</comment>
<dbReference type="GO" id="GO:0005737">
    <property type="term" value="C:cytoplasm"/>
    <property type="evidence" value="ECO:0007669"/>
    <property type="project" value="UniProtKB-ARBA"/>
</dbReference>
<comment type="function">
    <text evidence="12 15">Catalyzes the conversion of uracil and 5-phospho-alpha-D-ribose 1-diphosphate (PRPP) to UMP and diphosphate.</text>
</comment>
<dbReference type="InterPro" id="IPR005765">
    <property type="entry name" value="UPRT"/>
</dbReference>
<reference evidence="17" key="1">
    <citation type="submission" date="2021-02" db="EMBL/GenBank/DDBJ databases">
        <title>Taxonomy, biology and ecology of Rhodococcus bacteria occurring in California pistachio and other woody hosts as revealed by genome sequence analyses.</title>
        <authorList>
            <person name="Riely B."/>
            <person name="Gai Y."/>
        </authorList>
    </citation>
    <scope>NUCLEOTIDE SEQUENCE</scope>
    <source>
        <strain evidence="17">BP-295</strain>
    </source>
</reference>
<keyword evidence="6 15" id="KW-0808">Transferase</keyword>
<dbReference type="InterPro" id="IPR000836">
    <property type="entry name" value="PRTase_dom"/>
</dbReference>
<comment type="activity regulation">
    <text evidence="15">Allosterically activated by GTP.</text>
</comment>
<dbReference type="InterPro" id="IPR050054">
    <property type="entry name" value="UPRTase/APRTase"/>
</dbReference>
<comment type="cofactor">
    <cofactor evidence="15">
        <name>Mg(2+)</name>
        <dbReference type="ChEBI" id="CHEBI:18420"/>
    </cofactor>
    <text evidence="15">Binds 1 Mg(2+) ion per subunit. The magnesium is bound as Mg-PRPP.</text>
</comment>
<accession>A0AAW4G7C5</accession>
<dbReference type="NCBIfam" id="NF001097">
    <property type="entry name" value="PRK00129.1"/>
    <property type="match status" value="1"/>
</dbReference>
<keyword evidence="5 15" id="KW-0328">Glycosyltransferase</keyword>
<feature type="domain" description="Phosphoribosyltransferase" evidence="16">
    <location>
        <begin position="6"/>
        <end position="208"/>
    </location>
</feature>
<evidence type="ECO:0000256" key="12">
    <source>
        <dbReference type="ARBA" id="ARBA00056901"/>
    </source>
</evidence>
<dbReference type="EMBL" id="JAFFGU010000006">
    <property type="protein sequence ID" value="MBM7279139.1"/>
    <property type="molecule type" value="Genomic_DNA"/>
</dbReference>
<comment type="similarity">
    <text evidence="2 15">Belongs to the UPRTase family.</text>
</comment>
<dbReference type="AlphaFoldDB" id="A0AAW4G7C5"/>
<evidence type="ECO:0000256" key="11">
    <source>
        <dbReference type="ARBA" id="ARBA00052919"/>
    </source>
</evidence>
<evidence type="ECO:0000256" key="13">
    <source>
        <dbReference type="ARBA" id="ARBA00072146"/>
    </source>
</evidence>
<keyword evidence="4 15" id="KW-0021">Allosteric enzyme</keyword>
<dbReference type="GO" id="GO:0004845">
    <property type="term" value="F:uracil phosphoribosyltransferase activity"/>
    <property type="evidence" value="ECO:0007669"/>
    <property type="project" value="UniProtKB-UniRule"/>
</dbReference>
<evidence type="ECO:0000256" key="8">
    <source>
        <dbReference type="ARBA" id="ARBA00022842"/>
    </source>
</evidence>
<comment type="caution">
    <text evidence="15">Lacks conserved residue(s) required for the propagation of feature annotation.</text>
</comment>
<dbReference type="GO" id="GO:0044206">
    <property type="term" value="P:UMP salvage"/>
    <property type="evidence" value="ECO:0007669"/>
    <property type="project" value="UniProtKB-UniRule"/>
</dbReference>
<dbReference type="PANTHER" id="PTHR32315:SF4">
    <property type="entry name" value="URACIL PHOSPHORIBOSYLTRANSFERASE, CHLOROPLASTIC"/>
    <property type="match status" value="1"/>
</dbReference>
<evidence type="ECO:0000256" key="14">
    <source>
        <dbReference type="ARBA" id="ARBA00079807"/>
    </source>
</evidence>
<evidence type="ECO:0000256" key="10">
    <source>
        <dbReference type="ARBA" id="ARBA00031082"/>
    </source>
</evidence>
<feature type="binding site" evidence="15">
    <location>
        <position position="104"/>
    </location>
    <ligand>
        <name>5-phospho-alpha-D-ribose 1-diphosphate</name>
        <dbReference type="ChEBI" id="CHEBI:58017"/>
    </ligand>
</feature>
<evidence type="ECO:0000256" key="3">
    <source>
        <dbReference type="ARBA" id="ARBA00011894"/>
    </source>
</evidence>
<sequence length="209" mass="22846">MGIVAVIDHPLVQHKLTLMRRKDTSTNDFRRLLNEISTLMAYDVLRDMPMHEVTIDTPLETTTASVIDGKKLVFAAVLRAGAGIADGMLAVVPGARVGHIGLYRDPKTMVVVEYYFKMPSDLDERDVVIVDPLLATGFSAVAAIDRIKEYSPRSIKFVCLVACPEGIDVLHEAHPEVPIYTAGIDRELDANGFIRPGLGDVGDRVFGTA</sequence>
<organism evidence="17 18">
    <name type="scientific">Gordonia rubripertincta</name>
    <name type="common">Rhodococcus corallinus</name>
    <dbReference type="NCBI Taxonomy" id="36822"/>
    <lineage>
        <taxon>Bacteria</taxon>
        <taxon>Bacillati</taxon>
        <taxon>Actinomycetota</taxon>
        <taxon>Actinomycetes</taxon>
        <taxon>Mycobacteriales</taxon>
        <taxon>Gordoniaceae</taxon>
        <taxon>Gordonia</taxon>
    </lineage>
</organism>
<dbReference type="RefSeq" id="WP_119032091.1">
    <property type="nucleotide sequence ID" value="NZ_CP022580.1"/>
</dbReference>
<dbReference type="CDD" id="cd06223">
    <property type="entry name" value="PRTases_typeI"/>
    <property type="match status" value="1"/>
</dbReference>
<evidence type="ECO:0000313" key="17">
    <source>
        <dbReference type="EMBL" id="MBM7279139.1"/>
    </source>
</evidence>
<dbReference type="GO" id="GO:0000287">
    <property type="term" value="F:magnesium ion binding"/>
    <property type="evidence" value="ECO:0007669"/>
    <property type="project" value="UniProtKB-UniRule"/>
</dbReference>
<dbReference type="HAMAP" id="MF_01218_B">
    <property type="entry name" value="Upp_B"/>
    <property type="match status" value="1"/>
</dbReference>
<dbReference type="EC" id="2.4.2.9" evidence="3 15"/>
<evidence type="ECO:0000256" key="5">
    <source>
        <dbReference type="ARBA" id="ARBA00022676"/>
    </source>
</evidence>
<dbReference type="PANTHER" id="PTHR32315">
    <property type="entry name" value="ADENINE PHOSPHORIBOSYLTRANSFERASE"/>
    <property type="match status" value="1"/>
</dbReference>
<protein>
    <recommendedName>
        <fullName evidence="13 15">Uracil phosphoribosyltransferase</fullName>
        <ecNumber evidence="3 15">2.4.2.9</ecNumber>
    </recommendedName>
    <alternativeName>
        <fullName evidence="10 15">UMP pyrophosphorylase</fullName>
    </alternativeName>
    <alternativeName>
        <fullName evidence="14 15">UPRTase</fullName>
    </alternativeName>
</protein>
<comment type="pathway">
    <text evidence="1 15">Pyrimidine metabolism; UMP biosynthesis via salvage pathway; UMP from uracil: step 1/1.</text>
</comment>
<dbReference type="GO" id="GO:0005525">
    <property type="term" value="F:GTP binding"/>
    <property type="evidence" value="ECO:0007669"/>
    <property type="project" value="UniProtKB-KW"/>
</dbReference>
<dbReference type="KEGG" id="gru:GCWB2_10920"/>
<gene>
    <name evidence="15 17" type="primary">upp</name>
    <name evidence="17" type="ORF">JTZ10_15415</name>
</gene>
<evidence type="ECO:0000313" key="18">
    <source>
        <dbReference type="Proteomes" id="UP001195196"/>
    </source>
</evidence>